<dbReference type="EMBL" id="LR798235">
    <property type="protein sequence ID" value="CAB5212364.1"/>
    <property type="molecule type" value="Genomic_DNA"/>
</dbReference>
<organism evidence="1">
    <name type="scientific">uncultured Caudovirales phage</name>
    <dbReference type="NCBI Taxonomy" id="2100421"/>
    <lineage>
        <taxon>Viruses</taxon>
        <taxon>Duplodnaviria</taxon>
        <taxon>Heunggongvirae</taxon>
        <taxon>Uroviricota</taxon>
        <taxon>Caudoviricetes</taxon>
        <taxon>Peduoviridae</taxon>
        <taxon>Maltschvirus</taxon>
        <taxon>Maltschvirus maltsch</taxon>
    </lineage>
</organism>
<proteinExistence type="predicted"/>
<sequence>MSVQIRFHGGPQDDKVRTFDDRFVGMVIHATHTPCCYEHTETVAYKMQGTSDTPLTYTVENVA</sequence>
<gene>
    <name evidence="1" type="ORF">UFOVP196_6</name>
</gene>
<protein>
    <submittedName>
        <fullName evidence="1">Uncharacterized protein</fullName>
    </submittedName>
</protein>
<evidence type="ECO:0000313" key="1">
    <source>
        <dbReference type="EMBL" id="CAB5212364.1"/>
    </source>
</evidence>
<reference evidence="1" key="1">
    <citation type="submission" date="2020-05" db="EMBL/GenBank/DDBJ databases">
        <authorList>
            <person name="Chiriac C."/>
            <person name="Salcher M."/>
            <person name="Ghai R."/>
            <person name="Kavagutti S V."/>
        </authorList>
    </citation>
    <scope>NUCLEOTIDE SEQUENCE</scope>
</reference>
<name>A0A6J7WI05_9CAUD</name>
<accession>A0A6J7WI05</accession>